<sequence length="80" mass="9244">MANTDKFSVDFFTEALTLHIEKNKDVMTPTQAANSYFHSVVSAIIHDNLNKNFELVRRVRNLDEAYNKVKEKMKNETPNA</sequence>
<name>A0ABW5PUC1_9BACI</name>
<reference evidence="2" key="1">
    <citation type="journal article" date="2019" name="Int. J. Syst. Evol. Microbiol.">
        <title>The Global Catalogue of Microorganisms (GCM) 10K type strain sequencing project: providing services to taxonomists for standard genome sequencing and annotation.</title>
        <authorList>
            <consortium name="The Broad Institute Genomics Platform"/>
            <consortium name="The Broad Institute Genome Sequencing Center for Infectious Disease"/>
            <person name="Wu L."/>
            <person name="Ma J."/>
        </authorList>
    </citation>
    <scope>NUCLEOTIDE SEQUENCE [LARGE SCALE GENOMIC DNA]</scope>
    <source>
        <strain evidence="2">TISTR 2241</strain>
    </source>
</reference>
<protein>
    <submittedName>
        <fullName evidence="1">Protein YvfG</fullName>
    </submittedName>
</protein>
<organism evidence="1 2">
    <name type="scientific">Terrilactibacillus laevilacticus</name>
    <dbReference type="NCBI Taxonomy" id="1380157"/>
    <lineage>
        <taxon>Bacteria</taxon>
        <taxon>Bacillati</taxon>
        <taxon>Bacillota</taxon>
        <taxon>Bacilli</taxon>
        <taxon>Bacillales</taxon>
        <taxon>Bacillaceae</taxon>
        <taxon>Terrilactibacillus</taxon>
    </lineage>
</organism>
<dbReference type="RefSeq" id="WP_141191570.1">
    <property type="nucleotide sequence ID" value="NZ_JBHUMR010000017.1"/>
</dbReference>
<dbReference type="SUPFAM" id="SSF158388">
    <property type="entry name" value="YvfG-like"/>
    <property type="match status" value="1"/>
</dbReference>
<dbReference type="Gene3D" id="6.10.140.40">
    <property type="match status" value="1"/>
</dbReference>
<dbReference type="InterPro" id="IPR037247">
    <property type="entry name" value="YvfG_sf"/>
</dbReference>
<dbReference type="EMBL" id="JBHUMR010000017">
    <property type="protein sequence ID" value="MFD2618514.1"/>
    <property type="molecule type" value="Genomic_DNA"/>
</dbReference>
<keyword evidence="2" id="KW-1185">Reference proteome</keyword>
<evidence type="ECO:0000313" key="1">
    <source>
        <dbReference type="EMBL" id="MFD2618514.1"/>
    </source>
</evidence>
<proteinExistence type="predicted"/>
<evidence type="ECO:0000313" key="2">
    <source>
        <dbReference type="Proteomes" id="UP001597458"/>
    </source>
</evidence>
<dbReference type="Proteomes" id="UP001597458">
    <property type="component" value="Unassembled WGS sequence"/>
</dbReference>
<dbReference type="Pfam" id="PF09628">
    <property type="entry name" value="YvfG"/>
    <property type="match status" value="1"/>
</dbReference>
<accession>A0ABW5PUC1</accession>
<comment type="caution">
    <text evidence="1">The sequence shown here is derived from an EMBL/GenBank/DDBJ whole genome shotgun (WGS) entry which is preliminary data.</text>
</comment>
<dbReference type="InterPro" id="IPR018590">
    <property type="entry name" value="Uncharacterised_YvfG"/>
</dbReference>
<gene>
    <name evidence="1" type="primary">yvfG</name>
    <name evidence="1" type="ORF">ACFSTF_14520</name>
</gene>